<feature type="transmembrane region" description="Helical" evidence="10">
    <location>
        <begin position="195"/>
        <end position="221"/>
    </location>
</feature>
<dbReference type="PANTHER" id="PTHR43298">
    <property type="entry name" value="MULTIDRUG RESISTANCE PROTEIN NORM-RELATED"/>
    <property type="match status" value="1"/>
</dbReference>
<name>A0A160DX27_9GAMM</name>
<evidence type="ECO:0000313" key="12">
    <source>
        <dbReference type="Proteomes" id="UP000076830"/>
    </source>
</evidence>
<feature type="transmembrane region" description="Helical" evidence="10">
    <location>
        <begin position="170"/>
        <end position="189"/>
    </location>
</feature>
<evidence type="ECO:0000256" key="3">
    <source>
        <dbReference type="ARBA" id="ARBA00022449"/>
    </source>
</evidence>
<comment type="subcellular location">
    <subcellularLocation>
        <location evidence="1">Cell inner membrane</location>
        <topology evidence="1">Multi-pass membrane protein</topology>
    </subcellularLocation>
</comment>
<sequence length="468" mass="48972">MTRHPFLDRQRLGRELKDTLRLAGPLVLGQLSAVGMNVIDTVLAGHLNARTLAAVAVGTSIWSLTLVLSLGVMMAVPPSVAQLHGAGRHGAIGALLRQALWLAGSMGVVLGLATAFGGPLLFDLIGVDPVLATDVRHFLHAIAFGAPAMALYFALRGLSEGIGLTRPTMYFGLLGPALLAPVGYVLMYGRLGLPALGAAGAGIATALALWVQMLCMLCYIAHHPAYRHLQPFGRRERPNPRAIGELLRIGAPMGVTVFMEASLFVAVALIIGRLGADVVASHQVAINVASCAFMIPLGIAMATTVRVGHAVGRNDGEGVKMAGLAGFALTLAIQCVSAGIFFGFPHAIAALYTRDAVVIALAAQLLVLAGMFQLSDGIQVAANGALRGLKDTRTPMVITLLAYWGVGMPVGWWLTFPGGFGARGMWIGLIAGLSMAAVLLTLRFHRQAARFHTAVDEGQRRDAAAGRA</sequence>
<evidence type="ECO:0000256" key="5">
    <source>
        <dbReference type="ARBA" id="ARBA00022692"/>
    </source>
</evidence>
<protein>
    <recommendedName>
        <fullName evidence="9">Multidrug-efflux transporter</fullName>
    </recommendedName>
</protein>
<keyword evidence="6 10" id="KW-1133">Transmembrane helix</keyword>
<evidence type="ECO:0000313" key="11">
    <source>
        <dbReference type="EMBL" id="ANB19044.1"/>
    </source>
</evidence>
<keyword evidence="4" id="KW-1003">Cell membrane</keyword>
<keyword evidence="3" id="KW-0050">Antiport</keyword>
<gene>
    <name evidence="11" type="ORF">I596_3052</name>
</gene>
<feature type="transmembrane region" description="Helical" evidence="10">
    <location>
        <begin position="20"/>
        <end position="39"/>
    </location>
</feature>
<accession>A0A160DX27</accession>
<dbReference type="KEGG" id="dko:I596_3052"/>
<evidence type="ECO:0000256" key="9">
    <source>
        <dbReference type="ARBA" id="ARBA00031636"/>
    </source>
</evidence>
<evidence type="ECO:0000256" key="4">
    <source>
        <dbReference type="ARBA" id="ARBA00022475"/>
    </source>
</evidence>
<feature type="transmembrane region" description="Helical" evidence="10">
    <location>
        <begin position="324"/>
        <end position="344"/>
    </location>
</feature>
<evidence type="ECO:0000256" key="2">
    <source>
        <dbReference type="ARBA" id="ARBA00022448"/>
    </source>
</evidence>
<feature type="transmembrane region" description="Helical" evidence="10">
    <location>
        <begin position="395"/>
        <end position="414"/>
    </location>
</feature>
<dbReference type="PATRIC" id="fig|1300342.3.peg.2978"/>
<dbReference type="Proteomes" id="UP000076830">
    <property type="component" value="Chromosome"/>
</dbReference>
<dbReference type="CDD" id="cd13131">
    <property type="entry name" value="MATE_NorM_like"/>
    <property type="match status" value="1"/>
</dbReference>
<dbReference type="PANTHER" id="PTHR43298:SF2">
    <property type="entry name" value="FMN_FAD EXPORTER YEEO-RELATED"/>
    <property type="match status" value="1"/>
</dbReference>
<dbReference type="STRING" id="1300342.I596_3052"/>
<feature type="transmembrane region" description="Helical" evidence="10">
    <location>
        <begin position="51"/>
        <end position="78"/>
    </location>
</feature>
<evidence type="ECO:0000256" key="8">
    <source>
        <dbReference type="ARBA" id="ARBA00023136"/>
    </source>
</evidence>
<dbReference type="InterPro" id="IPR048279">
    <property type="entry name" value="MdtK-like"/>
</dbReference>
<dbReference type="GO" id="GO:0042910">
    <property type="term" value="F:xenobiotic transmembrane transporter activity"/>
    <property type="evidence" value="ECO:0007669"/>
    <property type="project" value="InterPro"/>
</dbReference>
<dbReference type="GO" id="GO:0005886">
    <property type="term" value="C:plasma membrane"/>
    <property type="evidence" value="ECO:0007669"/>
    <property type="project" value="UniProtKB-SubCell"/>
</dbReference>
<evidence type="ECO:0000256" key="1">
    <source>
        <dbReference type="ARBA" id="ARBA00004429"/>
    </source>
</evidence>
<evidence type="ECO:0000256" key="6">
    <source>
        <dbReference type="ARBA" id="ARBA00022989"/>
    </source>
</evidence>
<dbReference type="OrthoDB" id="9780160at2"/>
<keyword evidence="12" id="KW-1185">Reference proteome</keyword>
<dbReference type="InterPro" id="IPR002528">
    <property type="entry name" value="MATE_fam"/>
</dbReference>
<dbReference type="Pfam" id="PF01554">
    <property type="entry name" value="MatE"/>
    <property type="match status" value="2"/>
</dbReference>
<dbReference type="EMBL" id="CP015249">
    <property type="protein sequence ID" value="ANB19044.1"/>
    <property type="molecule type" value="Genomic_DNA"/>
</dbReference>
<feature type="transmembrane region" description="Helical" evidence="10">
    <location>
        <begin position="138"/>
        <end position="158"/>
    </location>
</feature>
<dbReference type="AlphaFoldDB" id="A0A160DX27"/>
<reference evidence="11 12" key="1">
    <citation type="submission" date="2016-04" db="EMBL/GenBank/DDBJ databases">
        <title>Complete genome sequence of Dokdonella koreensis DS-123T.</title>
        <authorList>
            <person name="Kim J.F."/>
            <person name="Lee H."/>
            <person name="Kwak M.-J."/>
        </authorList>
    </citation>
    <scope>NUCLEOTIDE SEQUENCE [LARGE SCALE GENOMIC DNA]</scope>
    <source>
        <strain evidence="11 12">DS-123</strain>
    </source>
</reference>
<dbReference type="GO" id="GO:0006811">
    <property type="term" value="P:monoatomic ion transport"/>
    <property type="evidence" value="ECO:0007669"/>
    <property type="project" value="UniProtKB-KW"/>
</dbReference>
<feature type="transmembrane region" description="Helical" evidence="10">
    <location>
        <begin position="242"/>
        <end position="272"/>
    </location>
</feature>
<keyword evidence="5 10" id="KW-0812">Transmembrane</keyword>
<dbReference type="NCBIfam" id="TIGR00797">
    <property type="entry name" value="matE"/>
    <property type="match status" value="1"/>
</dbReference>
<dbReference type="PIRSF" id="PIRSF006603">
    <property type="entry name" value="DinF"/>
    <property type="match status" value="1"/>
</dbReference>
<keyword evidence="2" id="KW-0813">Transport</keyword>
<feature type="transmembrane region" description="Helical" evidence="10">
    <location>
        <begin position="99"/>
        <end position="118"/>
    </location>
</feature>
<keyword evidence="7" id="KW-0406">Ion transport</keyword>
<evidence type="ECO:0000256" key="10">
    <source>
        <dbReference type="SAM" id="Phobius"/>
    </source>
</evidence>
<dbReference type="GO" id="GO:0015297">
    <property type="term" value="F:antiporter activity"/>
    <property type="evidence" value="ECO:0007669"/>
    <property type="project" value="UniProtKB-KW"/>
</dbReference>
<organism evidence="11 12">
    <name type="scientific">Dokdonella koreensis DS-123</name>
    <dbReference type="NCBI Taxonomy" id="1300342"/>
    <lineage>
        <taxon>Bacteria</taxon>
        <taxon>Pseudomonadati</taxon>
        <taxon>Pseudomonadota</taxon>
        <taxon>Gammaproteobacteria</taxon>
        <taxon>Lysobacterales</taxon>
        <taxon>Rhodanobacteraceae</taxon>
        <taxon>Dokdonella</taxon>
    </lineage>
</organism>
<proteinExistence type="predicted"/>
<keyword evidence="8 10" id="KW-0472">Membrane</keyword>
<dbReference type="RefSeq" id="WP_067649333.1">
    <property type="nucleotide sequence ID" value="NZ_CP015249.1"/>
</dbReference>
<feature type="transmembrane region" description="Helical" evidence="10">
    <location>
        <begin position="284"/>
        <end position="303"/>
    </location>
</feature>
<feature type="transmembrane region" description="Helical" evidence="10">
    <location>
        <begin position="420"/>
        <end position="442"/>
    </location>
</feature>
<evidence type="ECO:0000256" key="7">
    <source>
        <dbReference type="ARBA" id="ARBA00023065"/>
    </source>
</evidence>
<dbReference type="InterPro" id="IPR050222">
    <property type="entry name" value="MATE_MdtK"/>
</dbReference>
<feature type="transmembrane region" description="Helical" evidence="10">
    <location>
        <begin position="356"/>
        <end position="374"/>
    </location>
</feature>